<keyword evidence="3" id="KW-1185">Reference proteome</keyword>
<dbReference type="InterPro" id="IPR029062">
    <property type="entry name" value="Class_I_gatase-like"/>
</dbReference>
<dbReference type="Pfam" id="PF00117">
    <property type="entry name" value="GATase"/>
    <property type="match status" value="1"/>
</dbReference>
<protein>
    <recommendedName>
        <fullName evidence="1">Glutamine amidotransferase domain-containing protein</fullName>
    </recommendedName>
</protein>
<dbReference type="OrthoDB" id="92161at2759"/>
<dbReference type="PANTHER" id="PTHR42695">
    <property type="entry name" value="GLUTAMINE AMIDOTRANSFERASE YLR126C-RELATED"/>
    <property type="match status" value="1"/>
</dbReference>
<proteinExistence type="predicted"/>
<evidence type="ECO:0000259" key="1">
    <source>
        <dbReference type="Pfam" id="PF00117"/>
    </source>
</evidence>
<dbReference type="Proteomes" id="UP000053820">
    <property type="component" value="Unassembled WGS sequence"/>
</dbReference>
<accession>A0A0C9W701</accession>
<dbReference type="CDD" id="cd01741">
    <property type="entry name" value="GATase1_1"/>
    <property type="match status" value="1"/>
</dbReference>
<dbReference type="InterPro" id="IPR017926">
    <property type="entry name" value="GATASE"/>
</dbReference>
<evidence type="ECO:0000313" key="3">
    <source>
        <dbReference type="Proteomes" id="UP000053820"/>
    </source>
</evidence>
<organism evidence="2 3">
    <name type="scientific">Hydnomerulius pinastri MD-312</name>
    <dbReference type="NCBI Taxonomy" id="994086"/>
    <lineage>
        <taxon>Eukaryota</taxon>
        <taxon>Fungi</taxon>
        <taxon>Dikarya</taxon>
        <taxon>Basidiomycota</taxon>
        <taxon>Agaricomycotina</taxon>
        <taxon>Agaricomycetes</taxon>
        <taxon>Agaricomycetidae</taxon>
        <taxon>Boletales</taxon>
        <taxon>Boletales incertae sedis</taxon>
        <taxon>Leucogyrophana</taxon>
    </lineage>
</organism>
<dbReference type="HOGENOM" id="CLU_054974_0_0_1"/>
<dbReference type="GO" id="GO:0005829">
    <property type="term" value="C:cytosol"/>
    <property type="evidence" value="ECO:0007669"/>
    <property type="project" value="TreeGrafter"/>
</dbReference>
<dbReference type="EMBL" id="KN840000">
    <property type="protein sequence ID" value="KIJ58062.1"/>
    <property type="molecule type" value="Genomic_DNA"/>
</dbReference>
<sequence length="296" mass="31855">MATAKHYRLALLMCDTPFPSIKAEYGDYRQIFETLLTSSLAPINASQTSGFLTFPCAGQGPVTFTLDGYDVVTEMAYPPDETEYDGLLLSGSAASAYENVEWINKLVAYVKRISEEKPQMKIFGICFGHQIIARALGGSCVPNNGLWEVAVINVQLSALGKAIFGTDDLDIQQMHRDHVPTAPPNSHLLGSTTITPNQGMVIFNPSSIPASQTLQSPSPNVDLQSIHILTLQGHPEFTPPIMEKLLDARIHILGEEITNDARKRAGGIPGKQRPDGRACGGVGTVGKAIWGVLGVA</sequence>
<dbReference type="GO" id="GO:0005634">
    <property type="term" value="C:nucleus"/>
    <property type="evidence" value="ECO:0007669"/>
    <property type="project" value="TreeGrafter"/>
</dbReference>
<dbReference type="AlphaFoldDB" id="A0A0C9W701"/>
<gene>
    <name evidence="2" type="ORF">HYDPIDRAFT_103337</name>
</gene>
<name>A0A0C9W701_9AGAM</name>
<evidence type="ECO:0000313" key="2">
    <source>
        <dbReference type="EMBL" id="KIJ58062.1"/>
    </source>
</evidence>
<dbReference type="SUPFAM" id="SSF52317">
    <property type="entry name" value="Class I glutamine amidotransferase-like"/>
    <property type="match status" value="1"/>
</dbReference>
<dbReference type="PANTHER" id="PTHR42695:SF5">
    <property type="entry name" value="GLUTAMINE AMIDOTRANSFERASE YLR126C-RELATED"/>
    <property type="match status" value="1"/>
</dbReference>
<dbReference type="Gene3D" id="3.40.50.880">
    <property type="match status" value="1"/>
</dbReference>
<dbReference type="InterPro" id="IPR044992">
    <property type="entry name" value="ChyE-like"/>
</dbReference>
<dbReference type="PROSITE" id="PS51273">
    <property type="entry name" value="GATASE_TYPE_1"/>
    <property type="match status" value="1"/>
</dbReference>
<feature type="domain" description="Glutamine amidotransferase" evidence="1">
    <location>
        <begin position="80"/>
        <end position="184"/>
    </location>
</feature>
<reference evidence="2 3" key="1">
    <citation type="submission" date="2014-04" db="EMBL/GenBank/DDBJ databases">
        <title>Evolutionary Origins and Diversification of the Mycorrhizal Mutualists.</title>
        <authorList>
            <consortium name="DOE Joint Genome Institute"/>
            <consortium name="Mycorrhizal Genomics Consortium"/>
            <person name="Kohler A."/>
            <person name="Kuo A."/>
            <person name="Nagy L.G."/>
            <person name="Floudas D."/>
            <person name="Copeland A."/>
            <person name="Barry K.W."/>
            <person name="Cichocki N."/>
            <person name="Veneault-Fourrey C."/>
            <person name="LaButti K."/>
            <person name="Lindquist E.A."/>
            <person name="Lipzen A."/>
            <person name="Lundell T."/>
            <person name="Morin E."/>
            <person name="Murat C."/>
            <person name="Riley R."/>
            <person name="Ohm R."/>
            <person name="Sun H."/>
            <person name="Tunlid A."/>
            <person name="Henrissat B."/>
            <person name="Grigoriev I.V."/>
            <person name="Hibbett D.S."/>
            <person name="Martin F."/>
        </authorList>
    </citation>
    <scope>NUCLEOTIDE SEQUENCE [LARGE SCALE GENOMIC DNA]</scope>
    <source>
        <strain evidence="2 3">MD-312</strain>
    </source>
</reference>